<dbReference type="PROSITE" id="PS51257">
    <property type="entry name" value="PROKAR_LIPOPROTEIN"/>
    <property type="match status" value="1"/>
</dbReference>
<dbReference type="EMBL" id="CP120682">
    <property type="protein sequence ID" value="WKN34407.1"/>
    <property type="molecule type" value="Genomic_DNA"/>
</dbReference>
<reference evidence="1" key="2">
    <citation type="journal article" date="2024" name="Antonie Van Leeuwenhoek">
        <title>Roseihalotalea indica gen. nov., sp. nov., a halophilic Bacteroidetes from mesopelagic Southwest Indian Ocean with higher carbohydrate metabolic potential.</title>
        <authorList>
            <person name="Chen B."/>
            <person name="Zhang M."/>
            <person name="Lin D."/>
            <person name="Ye J."/>
            <person name="Tang K."/>
        </authorList>
    </citation>
    <scope>NUCLEOTIDE SEQUENCE</scope>
    <source>
        <strain evidence="1">TK19036</strain>
    </source>
</reference>
<accession>A0AA49JIC9</accession>
<name>A0AA49JIC9_9BACT</name>
<evidence type="ECO:0000313" key="1">
    <source>
        <dbReference type="EMBL" id="WKN34407.1"/>
    </source>
</evidence>
<dbReference type="AlphaFoldDB" id="A0AA49JIC9"/>
<protein>
    <submittedName>
        <fullName evidence="1">Uncharacterized protein</fullName>
    </submittedName>
</protein>
<sequence length="223" mass="25297">MDTKIIKNFYNRTVTAVLLISLTGCGLFDLNNEDCLDPDDTIKVPITFEPSKDTLSIGDTITINAKANATEVNKVLDFTNTSWGPILGFGKLQQTDTDDFIEPAVADFELIIEQGAIVIPQGVQPNYDLGARRVLLESVNDDREFNLKIIPLSSGKYTISFDSSNDYIYVNEDQPCDGFAEVEYFTQQNNHTYIYRQHLVENQIPFEESQVDDNYYYNFIVTE</sequence>
<proteinExistence type="predicted"/>
<reference evidence="1" key="1">
    <citation type="journal article" date="2023" name="Comput. Struct. Biotechnol. J.">
        <title>Discovery of a novel marine Bacteroidetes with a rich repertoire of carbohydrate-active enzymes.</title>
        <authorList>
            <person name="Chen B."/>
            <person name="Liu G."/>
            <person name="Chen Q."/>
            <person name="Wang H."/>
            <person name="Liu L."/>
            <person name="Tang K."/>
        </authorList>
    </citation>
    <scope>NUCLEOTIDE SEQUENCE</scope>
    <source>
        <strain evidence="1">TK19036</strain>
    </source>
</reference>
<organism evidence="1">
    <name type="scientific">Roseihalotalea indica</name>
    <dbReference type="NCBI Taxonomy" id="2867963"/>
    <lineage>
        <taxon>Bacteria</taxon>
        <taxon>Pseudomonadati</taxon>
        <taxon>Bacteroidota</taxon>
        <taxon>Cytophagia</taxon>
        <taxon>Cytophagales</taxon>
        <taxon>Catalimonadaceae</taxon>
        <taxon>Roseihalotalea</taxon>
    </lineage>
</organism>
<gene>
    <name evidence="1" type="ORF">K4G66_18690</name>
</gene>